<evidence type="ECO:0000313" key="2">
    <source>
        <dbReference type="EMBL" id="HJC06503.1"/>
    </source>
</evidence>
<evidence type="ECO:0000313" key="3">
    <source>
        <dbReference type="Proteomes" id="UP000823910"/>
    </source>
</evidence>
<keyword evidence="1" id="KW-0812">Transmembrane</keyword>
<dbReference type="EMBL" id="DWWT01000050">
    <property type="protein sequence ID" value="HJC06503.1"/>
    <property type="molecule type" value="Genomic_DNA"/>
</dbReference>
<name>A0A9D2SIP9_9FIRM</name>
<proteinExistence type="predicted"/>
<organism evidence="2 3">
    <name type="scientific">Candidatus Enterocloster excrementipullorum</name>
    <dbReference type="NCBI Taxonomy" id="2838559"/>
    <lineage>
        <taxon>Bacteria</taxon>
        <taxon>Bacillati</taxon>
        <taxon>Bacillota</taxon>
        <taxon>Clostridia</taxon>
        <taxon>Lachnospirales</taxon>
        <taxon>Lachnospiraceae</taxon>
        <taxon>Enterocloster</taxon>
    </lineage>
</organism>
<reference evidence="2" key="1">
    <citation type="journal article" date="2021" name="PeerJ">
        <title>Extensive microbial diversity within the chicken gut microbiome revealed by metagenomics and culture.</title>
        <authorList>
            <person name="Gilroy R."/>
            <person name="Ravi A."/>
            <person name="Getino M."/>
            <person name="Pursley I."/>
            <person name="Horton D.L."/>
            <person name="Alikhan N.F."/>
            <person name="Baker D."/>
            <person name="Gharbi K."/>
            <person name="Hall N."/>
            <person name="Watson M."/>
            <person name="Adriaenssens E.M."/>
            <person name="Foster-Nyarko E."/>
            <person name="Jarju S."/>
            <person name="Secka A."/>
            <person name="Antonio M."/>
            <person name="Oren A."/>
            <person name="Chaudhuri R.R."/>
            <person name="La Ragione R."/>
            <person name="Hildebrand F."/>
            <person name="Pallen M.J."/>
        </authorList>
    </citation>
    <scope>NUCLEOTIDE SEQUENCE</scope>
    <source>
        <strain evidence="2">CHK180-15479</strain>
    </source>
</reference>
<keyword evidence="1" id="KW-1133">Transmembrane helix</keyword>
<dbReference type="Proteomes" id="UP000823910">
    <property type="component" value="Unassembled WGS sequence"/>
</dbReference>
<feature type="transmembrane region" description="Helical" evidence="1">
    <location>
        <begin position="91"/>
        <end position="114"/>
    </location>
</feature>
<gene>
    <name evidence="2" type="ORF">H9704_10180</name>
</gene>
<sequence length="161" mass="17746">MWRKGIRKAGAAFLLLLAAEMNCSGALQSGSWIRIGSKANREIWFSWSRFPLSCIHAEYGKIVLLLFTVLLAVMLYSLLRIKWENPCLGNCVWYISAVLIVNAVFAAGQEVFLIGTGVGLGNSVPLLGYGGWMFGIIWGLLDMKGEEARSGIFDKADKKIV</sequence>
<comment type="caution">
    <text evidence="2">The sequence shown here is derived from an EMBL/GenBank/DDBJ whole genome shotgun (WGS) entry which is preliminary data.</text>
</comment>
<feature type="transmembrane region" description="Helical" evidence="1">
    <location>
        <begin position="120"/>
        <end position="141"/>
    </location>
</feature>
<evidence type="ECO:0000256" key="1">
    <source>
        <dbReference type="SAM" id="Phobius"/>
    </source>
</evidence>
<dbReference type="AlphaFoldDB" id="A0A9D2SIP9"/>
<reference evidence="2" key="2">
    <citation type="submission" date="2021-04" db="EMBL/GenBank/DDBJ databases">
        <authorList>
            <person name="Gilroy R."/>
        </authorList>
    </citation>
    <scope>NUCLEOTIDE SEQUENCE</scope>
    <source>
        <strain evidence="2">CHK180-15479</strain>
    </source>
</reference>
<keyword evidence="1" id="KW-0472">Membrane</keyword>
<accession>A0A9D2SIP9</accession>
<protein>
    <submittedName>
        <fullName evidence="2">Uncharacterized protein</fullName>
    </submittedName>
</protein>
<feature type="transmembrane region" description="Helical" evidence="1">
    <location>
        <begin position="59"/>
        <end position="79"/>
    </location>
</feature>